<organism evidence="2 3">
    <name type="scientific">Streptomyces diastaticus subsp. diastaticus</name>
    <dbReference type="NCBI Taxonomy" id="68040"/>
    <lineage>
        <taxon>Bacteria</taxon>
        <taxon>Bacillati</taxon>
        <taxon>Actinomycetota</taxon>
        <taxon>Actinomycetes</taxon>
        <taxon>Kitasatosporales</taxon>
        <taxon>Streptomycetaceae</taxon>
        <taxon>Streptomyces</taxon>
        <taxon>Streptomyces diastaticus group</taxon>
    </lineage>
</organism>
<gene>
    <name evidence="2" type="ORF">Sdia_23580</name>
</gene>
<evidence type="ECO:0000313" key="2">
    <source>
        <dbReference type="EMBL" id="GFH71590.1"/>
    </source>
</evidence>
<dbReference type="EMBL" id="BLLN01000003">
    <property type="protein sequence ID" value="GFH71590.1"/>
    <property type="molecule type" value="Genomic_DNA"/>
</dbReference>
<feature type="region of interest" description="Disordered" evidence="1">
    <location>
        <begin position="1"/>
        <end position="103"/>
    </location>
</feature>
<evidence type="ECO:0000256" key="1">
    <source>
        <dbReference type="SAM" id="MobiDB-lite"/>
    </source>
</evidence>
<sequence>MWNPSRVDEPSPVSAGARSDGSGDPTGPCRARAPVADRYSPLGHMRVAGASLTHRPTRSTQQHTGGLYAEGGPARILHADGASARPSGQAPPSTLPAPTGRAP</sequence>
<protein>
    <submittedName>
        <fullName evidence="2">Uncharacterized protein</fullName>
    </submittedName>
</protein>
<proteinExistence type="predicted"/>
<comment type="caution">
    <text evidence="2">The sequence shown here is derived from an EMBL/GenBank/DDBJ whole genome shotgun (WGS) entry which is preliminary data.</text>
</comment>
<reference evidence="2 3" key="1">
    <citation type="submission" date="2020-02" db="EMBL/GenBank/DDBJ databases">
        <title>Whole genome shotgun sequence of Streptomyces diastaticus subsp. diastaticus NBRC 13412.</title>
        <authorList>
            <person name="Ichikawa N."/>
            <person name="Komaki H."/>
            <person name="Tamura T."/>
        </authorList>
    </citation>
    <scope>NUCLEOTIDE SEQUENCE [LARGE SCALE GENOMIC DNA]</scope>
    <source>
        <strain evidence="2 3">NBRC 13412</strain>
    </source>
</reference>
<evidence type="ECO:0000313" key="3">
    <source>
        <dbReference type="Proteomes" id="UP000472710"/>
    </source>
</evidence>
<accession>A0ABQ1CML4</accession>
<name>A0ABQ1CML4_STRDI</name>
<dbReference type="Proteomes" id="UP000472710">
    <property type="component" value="Unassembled WGS sequence"/>
</dbReference>
<keyword evidence="3" id="KW-1185">Reference proteome</keyword>